<organism evidence="1">
    <name type="scientific">Kwoniella pini CBS 10737</name>
    <dbReference type="NCBI Taxonomy" id="1296096"/>
    <lineage>
        <taxon>Eukaryota</taxon>
        <taxon>Fungi</taxon>
        <taxon>Dikarya</taxon>
        <taxon>Basidiomycota</taxon>
        <taxon>Agaricomycotina</taxon>
        <taxon>Tremellomycetes</taxon>
        <taxon>Tremellales</taxon>
        <taxon>Cryptococcaceae</taxon>
        <taxon>Kwoniella</taxon>
    </lineage>
</organism>
<keyword evidence="3" id="KW-1185">Reference proteome</keyword>
<evidence type="ECO:0000313" key="3">
    <source>
        <dbReference type="Proteomes" id="UP000094020"/>
    </source>
</evidence>
<evidence type="ECO:0000313" key="1">
    <source>
        <dbReference type="EMBL" id="OCF50163.1"/>
    </source>
</evidence>
<proteinExistence type="predicted"/>
<dbReference type="KEGG" id="kpin:30171851"/>
<reference evidence="1" key="3">
    <citation type="submission" date="2016-07" db="EMBL/GenBank/DDBJ databases">
        <title>Evolution of pathogenesis and genome organization in the Tremellales.</title>
        <authorList>
            <person name="Cuomo C."/>
            <person name="Litvintseva A."/>
            <person name="Heitman J."/>
            <person name="Chen Y."/>
            <person name="Sun S."/>
            <person name="Springer D."/>
            <person name="Dromer F."/>
            <person name="Young S."/>
            <person name="Zeng Q."/>
            <person name="Chapman S."/>
            <person name="Gujja S."/>
            <person name="Saif S."/>
            <person name="Birren B."/>
        </authorList>
    </citation>
    <scope>NUCLEOTIDE SEQUENCE</scope>
    <source>
        <strain evidence="1">CBS 10737</strain>
    </source>
</reference>
<accession>A0A1B9I3Q7</accession>
<dbReference type="EMBL" id="CP144525">
    <property type="protein sequence ID" value="WWC71660.1"/>
    <property type="molecule type" value="Genomic_DNA"/>
</dbReference>
<sequence length="213" mass="23881">MPKEWSFIKICSCSKISEEAKGAVNIDKLFQEAFAIIKEEIEFFHGDIKQQLFLPLMGLLRSSGNRASSLSEYVFKYGLAFDNLILAHRNADLLEFFIGTEAEPSRKLLAAFRSCFVMSVFSTRPSTFAMILMCLNFRHFRQMIKSEESSSSRNAIFLPNCAMSNLSTALQLSSIAAISCTTHMIPKQSSIVAAKEESIAAARRNRRMGPPNM</sequence>
<reference evidence="2" key="4">
    <citation type="submission" date="2024-02" db="EMBL/GenBank/DDBJ databases">
        <title>Comparative genomics of Cryptococcus and Kwoniella reveals pathogenesis evolution and contrasting modes of karyotype evolution via chromosome fusion or intercentromeric recombination.</title>
        <authorList>
            <person name="Coelho M.A."/>
            <person name="David-Palma M."/>
            <person name="Shea T."/>
            <person name="Bowers K."/>
            <person name="McGinley-Smith S."/>
            <person name="Mohammad A.W."/>
            <person name="Gnirke A."/>
            <person name="Yurkov A.M."/>
            <person name="Nowrousian M."/>
            <person name="Sun S."/>
            <person name="Cuomo C.A."/>
            <person name="Heitman J."/>
        </authorList>
    </citation>
    <scope>NUCLEOTIDE SEQUENCE</scope>
    <source>
        <strain evidence="2">CBS 10737</strain>
    </source>
</reference>
<evidence type="ECO:0000313" key="2">
    <source>
        <dbReference type="EMBL" id="WWC71660.1"/>
    </source>
</evidence>
<reference evidence="1" key="1">
    <citation type="submission" date="2013-07" db="EMBL/GenBank/DDBJ databases">
        <title>The Genome Sequence of Cryptococcus pinus CBS10737.</title>
        <authorList>
            <consortium name="The Broad Institute Genome Sequencing Platform"/>
            <person name="Cuomo C."/>
            <person name="Litvintseva A."/>
            <person name="Chen Y."/>
            <person name="Heitman J."/>
            <person name="Sun S."/>
            <person name="Springer D."/>
            <person name="Dromer F."/>
            <person name="Young S.K."/>
            <person name="Zeng Q."/>
            <person name="Gargeya S."/>
            <person name="Fitzgerald M."/>
            <person name="Abouelleil A."/>
            <person name="Alvarado L."/>
            <person name="Berlin A.M."/>
            <person name="Chapman S.B."/>
            <person name="Dewar J."/>
            <person name="Goldberg J."/>
            <person name="Griggs A."/>
            <person name="Gujja S."/>
            <person name="Hansen M."/>
            <person name="Howarth C."/>
            <person name="Imamovic A."/>
            <person name="Larimer J."/>
            <person name="McCowan C."/>
            <person name="Murphy C."/>
            <person name="Pearson M."/>
            <person name="Priest M."/>
            <person name="Roberts A."/>
            <person name="Saif S."/>
            <person name="Shea T."/>
            <person name="Sykes S."/>
            <person name="Wortman J."/>
            <person name="Nusbaum C."/>
            <person name="Birren B."/>
        </authorList>
    </citation>
    <scope>NUCLEOTIDE SEQUENCE [LARGE SCALE GENOMIC DNA]</scope>
    <source>
        <strain evidence="1">CBS 10737</strain>
    </source>
</reference>
<dbReference type="RefSeq" id="XP_019011382.1">
    <property type="nucleotide sequence ID" value="XM_019155228.1"/>
</dbReference>
<dbReference type="EMBL" id="KI894010">
    <property type="protein sequence ID" value="OCF50163.1"/>
    <property type="molecule type" value="Genomic_DNA"/>
</dbReference>
<name>A0A1B9I3Q7_9TREE</name>
<dbReference type="Proteomes" id="UP000094020">
    <property type="component" value="Chromosome 7"/>
</dbReference>
<dbReference type="GeneID" id="30171851"/>
<dbReference type="AlphaFoldDB" id="A0A1B9I3Q7"/>
<dbReference type="OrthoDB" id="10601366at2759"/>
<protein>
    <submittedName>
        <fullName evidence="1">Uncharacterized protein</fullName>
    </submittedName>
</protein>
<gene>
    <name evidence="1" type="ORF">I206_03482</name>
    <name evidence="2" type="ORF">I206_105618</name>
</gene>
<reference evidence="2" key="2">
    <citation type="submission" date="2013-07" db="EMBL/GenBank/DDBJ databases">
        <authorList>
            <consortium name="The Broad Institute Genome Sequencing Platform"/>
            <person name="Cuomo C."/>
            <person name="Litvintseva A."/>
            <person name="Chen Y."/>
            <person name="Heitman J."/>
            <person name="Sun S."/>
            <person name="Springer D."/>
            <person name="Dromer F."/>
            <person name="Young S.K."/>
            <person name="Zeng Q."/>
            <person name="Gargeya S."/>
            <person name="Fitzgerald M."/>
            <person name="Abouelleil A."/>
            <person name="Alvarado L."/>
            <person name="Berlin A.M."/>
            <person name="Chapman S.B."/>
            <person name="Dewar J."/>
            <person name="Goldberg J."/>
            <person name="Griggs A."/>
            <person name="Gujja S."/>
            <person name="Hansen M."/>
            <person name="Howarth C."/>
            <person name="Imamovic A."/>
            <person name="Larimer J."/>
            <person name="McCowan C."/>
            <person name="Murphy C."/>
            <person name="Pearson M."/>
            <person name="Priest M."/>
            <person name="Roberts A."/>
            <person name="Saif S."/>
            <person name="Shea T."/>
            <person name="Sykes S."/>
            <person name="Wortman J."/>
            <person name="Nusbaum C."/>
            <person name="Birren B."/>
        </authorList>
    </citation>
    <scope>NUCLEOTIDE SEQUENCE</scope>
    <source>
        <strain evidence="2">CBS 10737</strain>
    </source>
</reference>